<name>A0A4U1B640_9GAMM</name>
<comment type="caution">
    <text evidence="1">The sequence shown here is derived from an EMBL/GenBank/DDBJ whole genome shotgun (WGS) entry which is preliminary data.</text>
</comment>
<dbReference type="Proteomes" id="UP000307999">
    <property type="component" value="Unassembled WGS sequence"/>
</dbReference>
<dbReference type="AlphaFoldDB" id="A0A4U1B640"/>
<proteinExistence type="predicted"/>
<evidence type="ECO:0000313" key="2">
    <source>
        <dbReference type="Proteomes" id="UP000307999"/>
    </source>
</evidence>
<accession>A0A4U1B640</accession>
<organism evidence="1 2">
    <name type="scientific">Thalassotalea mangrovi</name>
    <dbReference type="NCBI Taxonomy" id="2572245"/>
    <lineage>
        <taxon>Bacteria</taxon>
        <taxon>Pseudomonadati</taxon>
        <taxon>Pseudomonadota</taxon>
        <taxon>Gammaproteobacteria</taxon>
        <taxon>Alteromonadales</taxon>
        <taxon>Colwelliaceae</taxon>
        <taxon>Thalassotalea</taxon>
    </lineage>
</organism>
<dbReference type="PROSITE" id="PS51257">
    <property type="entry name" value="PROKAR_LIPOPROTEIN"/>
    <property type="match status" value="1"/>
</dbReference>
<sequence length="113" mass="12728">MKCFVILTIIILLSACSKNNNHLLDERMQYWEITLESNVTKGTSRESIKQWALKNSIEFFENPETKSLYANVETIADSGIGFPCSEWNIILEIQLDDNEVSIGHSISSVGTCV</sequence>
<protein>
    <submittedName>
        <fullName evidence="1">Uncharacterized protein</fullName>
    </submittedName>
</protein>
<dbReference type="EMBL" id="SWDB01000011">
    <property type="protein sequence ID" value="TKB45972.1"/>
    <property type="molecule type" value="Genomic_DNA"/>
</dbReference>
<evidence type="ECO:0000313" key="1">
    <source>
        <dbReference type="EMBL" id="TKB45972.1"/>
    </source>
</evidence>
<keyword evidence="2" id="KW-1185">Reference proteome</keyword>
<dbReference type="OrthoDB" id="7061153at2"/>
<reference evidence="1 2" key="1">
    <citation type="submission" date="2019-04" db="EMBL/GenBank/DDBJ databases">
        <title>Thalassotalea guangxiensis sp. nov., isolated from sediment of the coastal wetland.</title>
        <authorList>
            <person name="Zheng S."/>
            <person name="Zhang D."/>
        </authorList>
    </citation>
    <scope>NUCLEOTIDE SEQUENCE [LARGE SCALE GENOMIC DNA]</scope>
    <source>
        <strain evidence="1 2">ZS-4</strain>
    </source>
</reference>
<gene>
    <name evidence="1" type="ORF">E8M12_06940</name>
</gene>
<dbReference type="RefSeq" id="WP_136735367.1">
    <property type="nucleotide sequence ID" value="NZ_SWDB01000011.1"/>
</dbReference>